<name>A0A7R8VTP4_TIMDO</name>
<dbReference type="InterPro" id="IPR000938">
    <property type="entry name" value="CAP-Gly_domain"/>
</dbReference>
<evidence type="ECO:0000256" key="1">
    <source>
        <dbReference type="ARBA" id="ARBA00015004"/>
    </source>
</evidence>
<accession>A0A7R8VTP4</accession>
<dbReference type="Gene3D" id="2.30.30.190">
    <property type="entry name" value="CAP Gly-rich-like domain"/>
    <property type="match status" value="1"/>
</dbReference>
<dbReference type="InterPro" id="IPR032675">
    <property type="entry name" value="LRR_dom_sf"/>
</dbReference>
<evidence type="ECO:0000259" key="4">
    <source>
        <dbReference type="SMART" id="SM01052"/>
    </source>
</evidence>
<dbReference type="Gene3D" id="3.80.10.10">
    <property type="entry name" value="Ribonuclease Inhibitor"/>
    <property type="match status" value="1"/>
</dbReference>
<evidence type="ECO:0000256" key="2">
    <source>
        <dbReference type="ARBA" id="ARBA00030180"/>
    </source>
</evidence>
<dbReference type="InterPro" id="IPR036859">
    <property type="entry name" value="CAP-Gly_dom_sf"/>
</dbReference>
<dbReference type="AlphaFoldDB" id="A0A7R8VTP4"/>
<feature type="domain" description="CAP-Gly" evidence="4">
    <location>
        <begin position="12"/>
        <end position="50"/>
    </location>
</feature>
<dbReference type="SUPFAM" id="SSF74924">
    <property type="entry name" value="Cap-Gly domain"/>
    <property type="match status" value="1"/>
</dbReference>
<feature type="compositionally biased region" description="Basic residues" evidence="3">
    <location>
        <begin position="190"/>
        <end position="206"/>
    </location>
</feature>
<dbReference type="Pfam" id="PF01302">
    <property type="entry name" value="CAP_GLY"/>
    <property type="match status" value="1"/>
</dbReference>
<reference evidence="5" key="1">
    <citation type="submission" date="2020-11" db="EMBL/GenBank/DDBJ databases">
        <authorList>
            <person name="Tran Van P."/>
        </authorList>
    </citation>
    <scope>NUCLEOTIDE SEQUENCE</scope>
</reference>
<organism evidence="5">
    <name type="scientific">Timema douglasi</name>
    <name type="common">Walking stick</name>
    <dbReference type="NCBI Taxonomy" id="61478"/>
    <lineage>
        <taxon>Eukaryota</taxon>
        <taxon>Metazoa</taxon>
        <taxon>Ecdysozoa</taxon>
        <taxon>Arthropoda</taxon>
        <taxon>Hexapoda</taxon>
        <taxon>Insecta</taxon>
        <taxon>Pterygota</taxon>
        <taxon>Neoptera</taxon>
        <taxon>Polyneoptera</taxon>
        <taxon>Phasmatodea</taxon>
        <taxon>Timematodea</taxon>
        <taxon>Timematoidea</taxon>
        <taxon>Timematidae</taxon>
        <taxon>Timema</taxon>
    </lineage>
</organism>
<proteinExistence type="predicted"/>
<evidence type="ECO:0000313" key="5">
    <source>
        <dbReference type="EMBL" id="CAD7204668.1"/>
    </source>
</evidence>
<evidence type="ECO:0000256" key="3">
    <source>
        <dbReference type="SAM" id="MobiDB-lite"/>
    </source>
</evidence>
<protein>
    <recommendedName>
        <fullName evidence="1">Tubulin-specific chaperone E</fullName>
    </recommendedName>
    <alternativeName>
        <fullName evidence="2">Tubulin-folding cofactor E</fullName>
    </alternativeName>
</protein>
<sequence length="267" mass="29768">MTPPEGSSDPSVGSRLSCDGHIGTLLYVGEVPPTKGTWFGVDWDDPTKVSLGRPLPDAIKERYGEVEGSGVDKQEVDQLQKETGAKFIEMVGFEKVNKQQSQFHQLTVVCVRDHLVNGPGPAGALQALCPDVTELDISRNLLNSWHAVAQIAAQLKRLQHLNVRRGKDEREKIVEEQGHSQGGCKENGGGKRKTKGQVRRRRRCSKQTRPVAVNCSRENRLQIGADPSEHQGSFQSLKQLVAWDMKYDWSHFLACARMWPHIEELKG</sequence>
<feature type="region of interest" description="Disordered" evidence="3">
    <location>
        <begin position="173"/>
        <end position="211"/>
    </location>
</feature>
<gene>
    <name evidence="5" type="ORF">TDIB3V08_LOCUS10825</name>
</gene>
<dbReference type="EMBL" id="OA572868">
    <property type="protein sequence ID" value="CAD7204668.1"/>
    <property type="molecule type" value="Genomic_DNA"/>
</dbReference>
<dbReference type="SMART" id="SM01052">
    <property type="entry name" value="CAP_GLY"/>
    <property type="match status" value="1"/>
</dbReference>